<dbReference type="AlphaFoldDB" id="A0A2M9WBT1"/>
<evidence type="ECO:0000313" key="2">
    <source>
        <dbReference type="EMBL" id="PJZ04989.1"/>
    </source>
</evidence>
<sequence length="140" mass="15681">MKHAVNTESLILAHLVANPGQTPAQIAQAIGRTYITVKSTLKIMLANCDVWNDGYSLHFAVEADGIAETEYLRLAKLAEELQSRNCWYRAGQAWAQARNSTSRPGLQEKAIYQHQRCMEEGNIRAPKPEPDPLLGRSYSR</sequence>
<dbReference type="OrthoDB" id="6630580at2"/>
<organism evidence="2 3">
    <name type="scientific">Pantoea rodasii</name>
    <dbReference type="NCBI Taxonomy" id="1076549"/>
    <lineage>
        <taxon>Bacteria</taxon>
        <taxon>Pseudomonadati</taxon>
        <taxon>Pseudomonadota</taxon>
        <taxon>Gammaproteobacteria</taxon>
        <taxon>Enterobacterales</taxon>
        <taxon>Erwiniaceae</taxon>
        <taxon>Pantoea</taxon>
    </lineage>
</organism>
<protein>
    <submittedName>
        <fullName evidence="2">MarR family transcriptional regulator</fullName>
    </submittedName>
</protein>
<reference evidence="2 3" key="1">
    <citation type="submission" date="2017-11" db="EMBL/GenBank/DDBJ databases">
        <title>The genome sequence of Pantoea rodasii DSM 26611.</title>
        <authorList>
            <person name="Gao J."/>
            <person name="Mao X."/>
            <person name="Sun J."/>
        </authorList>
    </citation>
    <scope>NUCLEOTIDE SEQUENCE [LARGE SCALE GENOMIC DNA]</scope>
    <source>
        <strain evidence="2 3">DSM 26611</strain>
    </source>
</reference>
<dbReference type="RefSeq" id="WP_100702673.1">
    <property type="nucleotide sequence ID" value="NZ_MLFP01000005.1"/>
</dbReference>
<dbReference type="EMBL" id="PIQI01000023">
    <property type="protein sequence ID" value="PJZ04989.1"/>
    <property type="molecule type" value="Genomic_DNA"/>
</dbReference>
<feature type="compositionally biased region" description="Basic and acidic residues" evidence="1">
    <location>
        <begin position="120"/>
        <end position="130"/>
    </location>
</feature>
<feature type="region of interest" description="Disordered" evidence="1">
    <location>
        <begin position="120"/>
        <end position="140"/>
    </location>
</feature>
<gene>
    <name evidence="2" type="ORF">PRCB_16435</name>
</gene>
<dbReference type="Proteomes" id="UP000232062">
    <property type="component" value="Unassembled WGS sequence"/>
</dbReference>
<proteinExistence type="predicted"/>
<accession>A0A2M9WBT1</accession>
<dbReference type="STRING" id="1076549.HA45_09105"/>
<comment type="caution">
    <text evidence="2">The sequence shown here is derived from an EMBL/GenBank/DDBJ whole genome shotgun (WGS) entry which is preliminary data.</text>
</comment>
<evidence type="ECO:0000256" key="1">
    <source>
        <dbReference type="SAM" id="MobiDB-lite"/>
    </source>
</evidence>
<evidence type="ECO:0000313" key="3">
    <source>
        <dbReference type="Proteomes" id="UP000232062"/>
    </source>
</evidence>
<keyword evidence="3" id="KW-1185">Reference proteome</keyword>
<name>A0A2M9WBT1_9GAMM</name>